<dbReference type="EMBL" id="CACRXK020022718">
    <property type="protein sequence ID" value="CAB4037088.1"/>
    <property type="molecule type" value="Genomic_DNA"/>
</dbReference>
<dbReference type="Proteomes" id="UP001152795">
    <property type="component" value="Unassembled WGS sequence"/>
</dbReference>
<proteinExistence type="predicted"/>
<sequence length="74" mass="8555">TSQVIFKTWILPSLRWHNVGTNGRTRSITTFVLSGISDQKQKRAILLHLAGAEVQEIFETLPDTGEDYKQRWRN</sequence>
<accession>A0A7D9LMA0</accession>
<keyword evidence="2" id="KW-1185">Reference proteome</keyword>
<protein>
    <submittedName>
        <fullName evidence="1">Uncharacterized protein</fullName>
    </submittedName>
</protein>
<dbReference type="AlphaFoldDB" id="A0A7D9LMA0"/>
<comment type="caution">
    <text evidence="1">The sequence shown here is derived from an EMBL/GenBank/DDBJ whole genome shotgun (WGS) entry which is preliminary data.</text>
</comment>
<dbReference type="OrthoDB" id="8039770at2759"/>
<reference evidence="1" key="1">
    <citation type="submission" date="2020-04" db="EMBL/GenBank/DDBJ databases">
        <authorList>
            <person name="Alioto T."/>
            <person name="Alioto T."/>
            <person name="Gomez Garrido J."/>
        </authorList>
    </citation>
    <scope>NUCLEOTIDE SEQUENCE</scope>
    <source>
        <strain evidence="1">A484AB</strain>
    </source>
</reference>
<feature type="non-terminal residue" evidence="1">
    <location>
        <position position="74"/>
    </location>
</feature>
<gene>
    <name evidence="1" type="ORF">PACLA_8A007380</name>
</gene>
<evidence type="ECO:0000313" key="1">
    <source>
        <dbReference type="EMBL" id="CAB4037088.1"/>
    </source>
</evidence>
<name>A0A7D9LMA0_PARCT</name>
<evidence type="ECO:0000313" key="2">
    <source>
        <dbReference type="Proteomes" id="UP001152795"/>
    </source>
</evidence>
<organism evidence="1 2">
    <name type="scientific">Paramuricea clavata</name>
    <name type="common">Red gorgonian</name>
    <name type="synonym">Violescent sea-whip</name>
    <dbReference type="NCBI Taxonomy" id="317549"/>
    <lineage>
        <taxon>Eukaryota</taxon>
        <taxon>Metazoa</taxon>
        <taxon>Cnidaria</taxon>
        <taxon>Anthozoa</taxon>
        <taxon>Octocorallia</taxon>
        <taxon>Malacalcyonacea</taxon>
        <taxon>Plexauridae</taxon>
        <taxon>Paramuricea</taxon>
    </lineage>
</organism>